<evidence type="ECO:0000256" key="2">
    <source>
        <dbReference type="SAM" id="SignalP"/>
    </source>
</evidence>
<dbReference type="Proteomes" id="UP001596001">
    <property type="component" value="Unassembled WGS sequence"/>
</dbReference>
<reference evidence="4" key="1">
    <citation type="journal article" date="2019" name="Int. J. Syst. Evol. Microbiol.">
        <title>The Global Catalogue of Microorganisms (GCM) 10K type strain sequencing project: providing services to taxonomists for standard genome sequencing and annotation.</title>
        <authorList>
            <consortium name="The Broad Institute Genomics Platform"/>
            <consortium name="The Broad Institute Genome Sequencing Center for Infectious Disease"/>
            <person name="Wu L."/>
            <person name="Ma J."/>
        </authorList>
    </citation>
    <scope>NUCLEOTIDE SEQUENCE [LARGE SCALE GENOMIC DNA]</scope>
    <source>
        <strain evidence="4">CCUG 49452</strain>
    </source>
</reference>
<dbReference type="RefSeq" id="WP_382429061.1">
    <property type="nucleotide sequence ID" value="NZ_JBHSHJ010000001.1"/>
</dbReference>
<organism evidence="3 4">
    <name type="scientific">Giesbergeria sinuosa</name>
    <dbReference type="NCBI Taxonomy" id="80883"/>
    <lineage>
        <taxon>Bacteria</taxon>
        <taxon>Pseudomonadati</taxon>
        <taxon>Pseudomonadota</taxon>
        <taxon>Betaproteobacteria</taxon>
        <taxon>Burkholderiales</taxon>
        <taxon>Comamonadaceae</taxon>
        <taxon>Giesbergeria</taxon>
    </lineage>
</organism>
<comment type="caution">
    <text evidence="3">The sequence shown here is derived from an EMBL/GenBank/DDBJ whole genome shotgun (WGS) entry which is preliminary data.</text>
</comment>
<protein>
    <recommendedName>
        <fullName evidence="5">IgGFc-binding protein N-terminal domain-containing protein</fullName>
    </recommendedName>
</protein>
<proteinExistence type="predicted"/>
<evidence type="ECO:0000313" key="4">
    <source>
        <dbReference type="Proteomes" id="UP001596001"/>
    </source>
</evidence>
<evidence type="ECO:0008006" key="5">
    <source>
        <dbReference type="Google" id="ProtNLM"/>
    </source>
</evidence>
<feature type="chain" id="PRO_5047342795" description="IgGFc-binding protein N-terminal domain-containing protein" evidence="2">
    <location>
        <begin position="28"/>
        <end position="483"/>
    </location>
</feature>
<evidence type="ECO:0000256" key="1">
    <source>
        <dbReference type="SAM" id="MobiDB-lite"/>
    </source>
</evidence>
<sequence length="483" mass="51275">MFLNIKKLFGKVNIGFTFLFVASAALAQTADSYTSLVGTGSYTNFKTSYSPEALNLSSAASVVTLRTRHSGLSQSRIKVFIPPGAKTFRTSIITYAVNEPARAAARFSLPPVSLVTDVVPDVNGGTDTRKTLENLQNGQELRFYSPEKSGVLMVATANTGSSYQSSTGGYIYINFFNIPGGSFMSFDTQVEVEKTCYQNWYNGATWSASGNPRDEDNHTCTGSGGGTGNGGVVVPTTLTGIALSASSWKAGAASNTITVTPEPVGATLPACNSNNTSLLGVTQASNGQSAVFTVNADAVTDVANVTVTCGTKSATVNLQPAGTVAVVNPEDVVLSRDENGKAQLAVTVHHTDAETAAKATVDYWVAALIPSDLPFFGQDEWFFLSSLAEGGYQWKQLENSFDVGSVSFQQNGTIFNKMKKLTIPLGFEATEFKRIGAKIYLVYSQKGGDFREVGVIWNSRDYVESTSTTSSTTTDSTETSTTP</sequence>
<dbReference type="EMBL" id="JBHSHJ010000001">
    <property type="protein sequence ID" value="MFC4787527.1"/>
    <property type="molecule type" value="Genomic_DNA"/>
</dbReference>
<keyword evidence="2" id="KW-0732">Signal</keyword>
<feature type="region of interest" description="Disordered" evidence="1">
    <location>
        <begin position="207"/>
        <end position="229"/>
    </location>
</feature>
<name>A0ABV9QCX8_9BURK</name>
<feature type="signal peptide" evidence="2">
    <location>
        <begin position="1"/>
        <end position="27"/>
    </location>
</feature>
<gene>
    <name evidence="3" type="ORF">ACFO6X_00765</name>
</gene>
<evidence type="ECO:0000313" key="3">
    <source>
        <dbReference type="EMBL" id="MFC4787527.1"/>
    </source>
</evidence>
<accession>A0ABV9QCX8</accession>
<keyword evidence="4" id="KW-1185">Reference proteome</keyword>